<evidence type="ECO:0000256" key="2">
    <source>
        <dbReference type="ARBA" id="ARBA00022771"/>
    </source>
</evidence>
<protein>
    <submittedName>
        <fullName evidence="7">Predicted protein</fullName>
    </submittedName>
</protein>
<dbReference type="InterPro" id="IPR002893">
    <property type="entry name" value="Znf_MYND"/>
</dbReference>
<dbReference type="EMBL" id="GG663737">
    <property type="protein sequence ID" value="EEH58973.1"/>
    <property type="molecule type" value="Genomic_DNA"/>
</dbReference>
<keyword evidence="2 5" id="KW-0863">Zinc-finger</keyword>
<evidence type="ECO:0000313" key="8">
    <source>
        <dbReference type="Proteomes" id="UP000001876"/>
    </source>
</evidence>
<keyword evidence="3" id="KW-0862">Zinc</keyword>
<dbReference type="STRING" id="564608.C1MM35"/>
<sequence length="442" mass="50180">MGGSFAKPVFGPFPTQESIWRAAENGDPNAFLAVATLSATSCTSLPQDSGLPQDLDLSLKYRKIFADTAPLDTLARAAYNLFRQLHHENVFKSFPQDDRAHLNGLAMYLLERAAERGDGQSYQILGHAHCNGIGVPSIPKNMKKAFALYRASAERDNPLGQYELSMAYYQGQGVERDWVKGAYWLEKAVSHGSDDPMHAFIIQYKQHYTKERRILIEKVNGLSGVRISDDAAEAFVDGPWRDDFVAKTTYDLLALCFIHGTCGMEKNMRLAKDLLVISAAYFPEPSSKALLKQLRRCHGCGKYAYWTCKLCRGVRYCSLRCQKWHWKHGDGEPHKVTCPRVVTTLQEDDRWWRLHVAYNTNSQVEITGLVSRPDLNGQAARVEKYVIERDRYHVKTEASGEEVNVKPCNLILIKRVEFDKPTYPDDEASIHGGVRKRWYQPE</sequence>
<dbReference type="OrthoDB" id="420187at2759"/>
<dbReference type="Proteomes" id="UP000001876">
    <property type="component" value="Unassembled WGS sequence"/>
</dbReference>
<dbReference type="SMART" id="SM00671">
    <property type="entry name" value="SEL1"/>
    <property type="match status" value="3"/>
</dbReference>
<evidence type="ECO:0000256" key="4">
    <source>
        <dbReference type="ARBA" id="ARBA00038101"/>
    </source>
</evidence>
<dbReference type="InterPro" id="IPR050767">
    <property type="entry name" value="Sel1_AlgK"/>
</dbReference>
<keyword evidence="8" id="KW-1185">Reference proteome</keyword>
<dbReference type="SUPFAM" id="SSF81901">
    <property type="entry name" value="HCP-like"/>
    <property type="match status" value="1"/>
</dbReference>
<proteinExistence type="inferred from homology"/>
<evidence type="ECO:0000259" key="6">
    <source>
        <dbReference type="PROSITE" id="PS50865"/>
    </source>
</evidence>
<evidence type="ECO:0000256" key="1">
    <source>
        <dbReference type="ARBA" id="ARBA00022723"/>
    </source>
</evidence>
<name>C1MM35_MICPC</name>
<keyword evidence="1" id="KW-0479">Metal-binding</keyword>
<feature type="domain" description="MYND-type" evidence="6">
    <location>
        <begin position="297"/>
        <end position="338"/>
    </location>
</feature>
<dbReference type="GO" id="GO:0008270">
    <property type="term" value="F:zinc ion binding"/>
    <property type="evidence" value="ECO:0007669"/>
    <property type="project" value="UniProtKB-KW"/>
</dbReference>
<evidence type="ECO:0000313" key="7">
    <source>
        <dbReference type="EMBL" id="EEH58973.1"/>
    </source>
</evidence>
<dbReference type="KEGG" id="mpp:MICPUCDRAFT_56386"/>
<evidence type="ECO:0000256" key="3">
    <source>
        <dbReference type="ARBA" id="ARBA00022833"/>
    </source>
</evidence>
<dbReference type="GeneID" id="9682307"/>
<dbReference type="PANTHER" id="PTHR11102">
    <property type="entry name" value="SEL-1-LIKE PROTEIN"/>
    <property type="match status" value="1"/>
</dbReference>
<dbReference type="InterPro" id="IPR011990">
    <property type="entry name" value="TPR-like_helical_dom_sf"/>
</dbReference>
<dbReference type="Gene3D" id="6.10.140.2220">
    <property type="match status" value="1"/>
</dbReference>
<accession>C1MM35</accession>
<dbReference type="RefSeq" id="XP_003057328.1">
    <property type="nucleotide sequence ID" value="XM_003057282.1"/>
</dbReference>
<dbReference type="PANTHER" id="PTHR11102:SF160">
    <property type="entry name" value="ERAD-ASSOCIATED E3 UBIQUITIN-PROTEIN LIGASE COMPONENT HRD3"/>
    <property type="match status" value="1"/>
</dbReference>
<reference evidence="7 8" key="1">
    <citation type="journal article" date="2009" name="Science">
        <title>Green evolution and dynamic adaptations revealed by genomes of the marine picoeukaryotes Micromonas.</title>
        <authorList>
            <person name="Worden A.Z."/>
            <person name="Lee J.H."/>
            <person name="Mock T."/>
            <person name="Rouze P."/>
            <person name="Simmons M.P."/>
            <person name="Aerts A.L."/>
            <person name="Allen A.E."/>
            <person name="Cuvelier M.L."/>
            <person name="Derelle E."/>
            <person name="Everett M.V."/>
            <person name="Foulon E."/>
            <person name="Grimwood J."/>
            <person name="Gundlach H."/>
            <person name="Henrissat B."/>
            <person name="Napoli C."/>
            <person name="McDonald S.M."/>
            <person name="Parker M.S."/>
            <person name="Rombauts S."/>
            <person name="Salamov A."/>
            <person name="Von Dassow P."/>
            <person name="Badger J.H."/>
            <person name="Coutinho P.M."/>
            <person name="Demir E."/>
            <person name="Dubchak I."/>
            <person name="Gentemann C."/>
            <person name="Eikrem W."/>
            <person name="Gready J.E."/>
            <person name="John U."/>
            <person name="Lanier W."/>
            <person name="Lindquist E.A."/>
            <person name="Lucas S."/>
            <person name="Mayer K.F."/>
            <person name="Moreau H."/>
            <person name="Not F."/>
            <person name="Otillar R."/>
            <person name="Panaud O."/>
            <person name="Pangilinan J."/>
            <person name="Paulsen I."/>
            <person name="Piegu B."/>
            <person name="Poliakov A."/>
            <person name="Robbens S."/>
            <person name="Schmutz J."/>
            <person name="Toulza E."/>
            <person name="Wyss T."/>
            <person name="Zelensky A."/>
            <person name="Zhou K."/>
            <person name="Armbrust E.V."/>
            <person name="Bhattacharya D."/>
            <person name="Goodenough U.W."/>
            <person name="Van de Peer Y."/>
            <person name="Grigoriev I.V."/>
        </authorList>
    </citation>
    <scope>NUCLEOTIDE SEQUENCE [LARGE SCALE GENOMIC DNA]</scope>
    <source>
        <strain evidence="7 8">CCMP1545</strain>
    </source>
</reference>
<comment type="similarity">
    <text evidence="4">Belongs to the sel-1 family.</text>
</comment>
<dbReference type="Pfam" id="PF08238">
    <property type="entry name" value="Sel1"/>
    <property type="match status" value="4"/>
</dbReference>
<dbReference type="SUPFAM" id="SSF144232">
    <property type="entry name" value="HIT/MYND zinc finger-like"/>
    <property type="match status" value="1"/>
</dbReference>
<dbReference type="Gene3D" id="1.25.40.10">
    <property type="entry name" value="Tetratricopeptide repeat domain"/>
    <property type="match status" value="1"/>
</dbReference>
<evidence type="ECO:0000256" key="5">
    <source>
        <dbReference type="PROSITE-ProRule" id="PRU00134"/>
    </source>
</evidence>
<dbReference type="InterPro" id="IPR006597">
    <property type="entry name" value="Sel1-like"/>
</dbReference>
<organism evidence="8">
    <name type="scientific">Micromonas pusilla (strain CCMP1545)</name>
    <name type="common">Picoplanktonic green alga</name>
    <dbReference type="NCBI Taxonomy" id="564608"/>
    <lineage>
        <taxon>Eukaryota</taxon>
        <taxon>Viridiplantae</taxon>
        <taxon>Chlorophyta</taxon>
        <taxon>Mamiellophyceae</taxon>
        <taxon>Mamiellales</taxon>
        <taxon>Mamiellaceae</taxon>
        <taxon>Micromonas</taxon>
    </lineage>
</organism>
<gene>
    <name evidence="7" type="ORF">MICPUCDRAFT_56386</name>
</gene>
<dbReference type="AlphaFoldDB" id="C1MM35"/>
<dbReference type="PROSITE" id="PS50865">
    <property type="entry name" value="ZF_MYND_2"/>
    <property type="match status" value="1"/>
</dbReference>